<evidence type="ECO:0000256" key="4">
    <source>
        <dbReference type="ARBA" id="ARBA00022695"/>
    </source>
</evidence>
<evidence type="ECO:0000313" key="8">
    <source>
        <dbReference type="EMBL" id="KAH3845584.1"/>
    </source>
</evidence>
<dbReference type="EMBL" id="JAIWYP010000003">
    <property type="protein sequence ID" value="KAH3845584.1"/>
    <property type="molecule type" value="Genomic_DNA"/>
</dbReference>
<dbReference type="InterPro" id="IPR046906">
    <property type="entry name" value="Mab-21_HhH/H2TH-like"/>
</dbReference>
<comment type="similarity">
    <text evidence="2">Belongs to the mab-21 family.</text>
</comment>
<reference evidence="8" key="1">
    <citation type="journal article" date="2019" name="bioRxiv">
        <title>The Genome of the Zebra Mussel, Dreissena polymorpha: A Resource for Invasive Species Research.</title>
        <authorList>
            <person name="McCartney M.A."/>
            <person name="Auch B."/>
            <person name="Kono T."/>
            <person name="Mallez S."/>
            <person name="Zhang Y."/>
            <person name="Obille A."/>
            <person name="Becker A."/>
            <person name="Abrahante J.E."/>
            <person name="Garbe J."/>
            <person name="Badalamenti J.P."/>
            <person name="Herman A."/>
            <person name="Mangelson H."/>
            <person name="Liachko I."/>
            <person name="Sullivan S."/>
            <person name="Sone E.D."/>
            <person name="Koren S."/>
            <person name="Silverstein K.A.T."/>
            <person name="Beckman K.B."/>
            <person name="Gohl D.M."/>
        </authorList>
    </citation>
    <scope>NUCLEOTIDE SEQUENCE</scope>
    <source>
        <strain evidence="8">Duluth1</strain>
        <tissue evidence="8">Whole animal</tissue>
    </source>
</reference>
<protein>
    <recommendedName>
        <fullName evidence="7">Mab-21-like HhH/H2TH-like domain-containing protein</fullName>
    </recommendedName>
</protein>
<feature type="domain" description="Mab-21-like HhH/H2TH-like" evidence="7">
    <location>
        <begin position="307"/>
        <end position="383"/>
    </location>
</feature>
<gene>
    <name evidence="8" type="ORF">DPMN_087865</name>
</gene>
<evidence type="ECO:0000256" key="2">
    <source>
        <dbReference type="ARBA" id="ARBA00008307"/>
    </source>
</evidence>
<keyword evidence="3" id="KW-0808">Transferase</keyword>
<evidence type="ECO:0000259" key="7">
    <source>
        <dbReference type="Pfam" id="PF20266"/>
    </source>
</evidence>
<evidence type="ECO:0000313" key="9">
    <source>
        <dbReference type="Proteomes" id="UP000828390"/>
    </source>
</evidence>
<dbReference type="SMART" id="SM01265">
    <property type="entry name" value="Mab-21"/>
    <property type="match status" value="1"/>
</dbReference>
<evidence type="ECO:0000256" key="1">
    <source>
        <dbReference type="ARBA" id="ARBA00001946"/>
    </source>
</evidence>
<dbReference type="Pfam" id="PF20266">
    <property type="entry name" value="Mab-21_C"/>
    <property type="match status" value="1"/>
</dbReference>
<reference evidence="8" key="2">
    <citation type="submission" date="2020-11" db="EMBL/GenBank/DDBJ databases">
        <authorList>
            <person name="McCartney M.A."/>
            <person name="Auch B."/>
            <person name="Kono T."/>
            <person name="Mallez S."/>
            <person name="Becker A."/>
            <person name="Gohl D.M."/>
            <person name="Silverstein K.A.T."/>
            <person name="Koren S."/>
            <person name="Bechman K.B."/>
            <person name="Herman A."/>
            <person name="Abrahante J.E."/>
            <person name="Garbe J."/>
        </authorList>
    </citation>
    <scope>NUCLEOTIDE SEQUENCE</scope>
    <source>
        <strain evidence="8">Duluth1</strain>
        <tissue evidence="8">Whole animal</tissue>
    </source>
</reference>
<dbReference type="Gene3D" id="1.10.1410.40">
    <property type="match status" value="1"/>
</dbReference>
<keyword evidence="9" id="KW-1185">Reference proteome</keyword>
<dbReference type="InterPro" id="IPR024810">
    <property type="entry name" value="MAB21L/cGLR"/>
</dbReference>
<comment type="caution">
    <text evidence="8">The sequence shown here is derived from an EMBL/GenBank/DDBJ whole genome shotgun (WGS) entry which is preliminary data.</text>
</comment>
<evidence type="ECO:0000256" key="5">
    <source>
        <dbReference type="ARBA" id="ARBA00022723"/>
    </source>
</evidence>
<dbReference type="PANTHER" id="PTHR10656">
    <property type="entry name" value="CELL FATE DETERMINING PROTEIN MAB21-RELATED"/>
    <property type="match status" value="1"/>
</dbReference>
<keyword evidence="6" id="KW-0460">Magnesium</keyword>
<dbReference type="PANTHER" id="PTHR10656:SF42">
    <property type="entry name" value="CYCLIC GMP-AMP SYNTHASE-LIKE PROTEIN-RELATED"/>
    <property type="match status" value="1"/>
</dbReference>
<proteinExistence type="inferred from homology"/>
<keyword evidence="5" id="KW-0479">Metal-binding</keyword>
<evidence type="ECO:0000256" key="6">
    <source>
        <dbReference type="ARBA" id="ARBA00022842"/>
    </source>
</evidence>
<organism evidence="8 9">
    <name type="scientific">Dreissena polymorpha</name>
    <name type="common">Zebra mussel</name>
    <name type="synonym">Mytilus polymorpha</name>
    <dbReference type="NCBI Taxonomy" id="45954"/>
    <lineage>
        <taxon>Eukaryota</taxon>
        <taxon>Metazoa</taxon>
        <taxon>Spiralia</taxon>
        <taxon>Lophotrochozoa</taxon>
        <taxon>Mollusca</taxon>
        <taxon>Bivalvia</taxon>
        <taxon>Autobranchia</taxon>
        <taxon>Heteroconchia</taxon>
        <taxon>Euheterodonta</taxon>
        <taxon>Imparidentia</taxon>
        <taxon>Neoheterodontei</taxon>
        <taxon>Myida</taxon>
        <taxon>Dreissenoidea</taxon>
        <taxon>Dreissenidae</taxon>
        <taxon>Dreissena</taxon>
    </lineage>
</organism>
<dbReference type="GO" id="GO:0016779">
    <property type="term" value="F:nucleotidyltransferase activity"/>
    <property type="evidence" value="ECO:0007669"/>
    <property type="project" value="UniProtKB-KW"/>
</dbReference>
<accession>A0A9D4KTZ3</accession>
<comment type="cofactor">
    <cofactor evidence="1">
        <name>Mg(2+)</name>
        <dbReference type="ChEBI" id="CHEBI:18420"/>
    </cofactor>
</comment>
<dbReference type="Proteomes" id="UP000828390">
    <property type="component" value="Unassembled WGS sequence"/>
</dbReference>
<dbReference type="AlphaFoldDB" id="A0A9D4KTZ3"/>
<dbReference type="GO" id="GO:0046872">
    <property type="term" value="F:metal ion binding"/>
    <property type="evidence" value="ECO:0007669"/>
    <property type="project" value="UniProtKB-KW"/>
</dbReference>
<keyword evidence="4" id="KW-0548">Nucleotidyltransferase</keyword>
<name>A0A9D4KTZ3_DREPO</name>
<sequence length="420" mass="48195">MEDDTIESLSIKLCKVLEDIGVTEELINLNRYVSILRDVLHTSIYTHTHVVIHTFGSQIEGSITLGMHSDIDTLFYLDTLAAYTDVTDRPPSKTSFLAVKTKMSCPQCYSLEFVMPRSGNTLLPANEDVFEISMKKINSKCKWDVLMSDEEGRALLSNHLQSKLLFENVHEFNPNDKIEQHGPAHTINDEKDYVYGIHCSKMPDDCHVLFSRPKPGHWPKQVTTTKAKQCGVFFINPGNIGHTVSYDAERKTVLMNVHYQNKFASSQWRVSTNMIELLLMWDLDIVQMKAYILTKILRKQLLKPIVGDKLSTFHVKTAFLFTVEKYPMEMRNAENLVNCVLFCLKTLRRFLQRRYCPHYSIASVNLFDGKLKCSQFQTLIQELTEIINSGLQCVYTLKTDSLGERLKSFRSTSTIALMPR</sequence>
<evidence type="ECO:0000256" key="3">
    <source>
        <dbReference type="ARBA" id="ARBA00022679"/>
    </source>
</evidence>